<gene>
    <name evidence="2" type="ORF">GK047_24235</name>
</gene>
<feature type="domain" description="Xylose isomerase-like TIM barrel" evidence="1">
    <location>
        <begin position="25"/>
        <end position="271"/>
    </location>
</feature>
<name>A0A6G4A5K7_9BACL</name>
<dbReference type="PANTHER" id="PTHR12110">
    <property type="entry name" value="HYDROXYPYRUVATE ISOMERASE"/>
    <property type="match status" value="1"/>
</dbReference>
<evidence type="ECO:0000259" key="1">
    <source>
        <dbReference type="Pfam" id="PF01261"/>
    </source>
</evidence>
<dbReference type="RefSeq" id="WP_163952606.1">
    <property type="nucleotide sequence ID" value="NZ_JAAIKC010000013.1"/>
</dbReference>
<dbReference type="GO" id="GO:0016853">
    <property type="term" value="F:isomerase activity"/>
    <property type="evidence" value="ECO:0007669"/>
    <property type="project" value="UniProtKB-KW"/>
</dbReference>
<organism evidence="2">
    <name type="scientific">Paenibacillus sp. SYP-B3998</name>
    <dbReference type="NCBI Taxonomy" id="2678564"/>
    <lineage>
        <taxon>Bacteria</taxon>
        <taxon>Bacillati</taxon>
        <taxon>Bacillota</taxon>
        <taxon>Bacilli</taxon>
        <taxon>Bacillales</taxon>
        <taxon>Paenibacillaceae</taxon>
        <taxon>Paenibacillus</taxon>
    </lineage>
</organism>
<keyword evidence="2" id="KW-0413">Isomerase</keyword>
<dbReference type="InterPro" id="IPR050312">
    <property type="entry name" value="IolE/XylAMocC-like"/>
</dbReference>
<dbReference type="InterPro" id="IPR013022">
    <property type="entry name" value="Xyl_isomerase-like_TIM-brl"/>
</dbReference>
<reference evidence="2" key="1">
    <citation type="submission" date="2020-02" db="EMBL/GenBank/DDBJ databases">
        <authorList>
            <person name="Shen X.-R."/>
            <person name="Zhang Y.-X."/>
        </authorList>
    </citation>
    <scope>NUCLEOTIDE SEQUENCE</scope>
    <source>
        <strain evidence="2">SYP-B3998</strain>
    </source>
</reference>
<accession>A0A6G4A5K7</accession>
<proteinExistence type="predicted"/>
<evidence type="ECO:0000313" key="2">
    <source>
        <dbReference type="EMBL" id="NEW09089.1"/>
    </source>
</evidence>
<protein>
    <submittedName>
        <fullName evidence="2">Sugar phosphate isomerase/epimerase</fullName>
    </submittedName>
</protein>
<sequence>MKIGLSSYSLLQAIKAGELTILDAIQWIADHGGEHMEIVPYGYTLVDNLELADAVREKAKEVGIDLSNYSMPANFVQETEEKYRDEVARVKQHVDLVHRLGMKHMRHDVTAFTLPPEHMTIEWFEKNLHLIVRGSQEIADYALQYGITTTIENHGFSVQASDRVQRVLQAVNRPNFKTTLDIGNFMCVDENPIIGVKKNLPYASLVHFKDFYFRPYDEHPGDGDWFITAHGNYLRGAIVGQGDIEIRKIVKLIKESGYDGYITIEFEGMEECKMASRIAMDNLRRLFEQCPL</sequence>
<dbReference type="Pfam" id="PF01261">
    <property type="entry name" value="AP_endonuc_2"/>
    <property type="match status" value="1"/>
</dbReference>
<dbReference type="SUPFAM" id="SSF51658">
    <property type="entry name" value="Xylose isomerase-like"/>
    <property type="match status" value="1"/>
</dbReference>
<dbReference type="EMBL" id="JAAIKC010000013">
    <property type="protein sequence ID" value="NEW09089.1"/>
    <property type="molecule type" value="Genomic_DNA"/>
</dbReference>
<dbReference type="PANTHER" id="PTHR12110:SF53">
    <property type="entry name" value="BLR5974 PROTEIN"/>
    <property type="match status" value="1"/>
</dbReference>
<dbReference type="AlphaFoldDB" id="A0A6G4A5K7"/>
<dbReference type="Gene3D" id="3.20.20.150">
    <property type="entry name" value="Divalent-metal-dependent TIM barrel enzymes"/>
    <property type="match status" value="1"/>
</dbReference>
<dbReference type="InterPro" id="IPR036237">
    <property type="entry name" value="Xyl_isomerase-like_sf"/>
</dbReference>
<comment type="caution">
    <text evidence="2">The sequence shown here is derived from an EMBL/GenBank/DDBJ whole genome shotgun (WGS) entry which is preliminary data.</text>
</comment>